<evidence type="ECO:0000313" key="3">
    <source>
        <dbReference type="Proteomes" id="UP000651452"/>
    </source>
</evidence>
<dbReference type="EMBL" id="RZGK01000024">
    <property type="protein sequence ID" value="KAF9690447.1"/>
    <property type="molecule type" value="Genomic_DNA"/>
</dbReference>
<comment type="caution">
    <text evidence="2">The sequence shown here is derived from an EMBL/GenBank/DDBJ whole genome shotgun (WGS) entry which is preliminary data.</text>
</comment>
<evidence type="ECO:0000256" key="1">
    <source>
        <dbReference type="SAM" id="MobiDB-lite"/>
    </source>
</evidence>
<sequence>MAKRRCSSTGRFLTDTPEDKKPRSSTAAQPDSGGPSRLTNDLMAHVEPASSAITRAFSDLAPHQELIDRTTPQVTLARDLADMEFYPPDATPAPSESGESSFTNDILYNGAGLTMTRALHASMQAAIQRSFLVTDFGEEDEFEVLYLRDSLVFNVHRHICQVIFGVGDDDDTIYDTIVDTIFRSQLREKKLSAMTEAVEPNVDPEEQLNFDPEEQLNFDPEEQLNFDPEEQIGAWSRVLAQQLTNLVAQSIGNDYRACKLELDQRQAKIDQRQAENDHVSVRFSSTLDRIMDGITKLKDTLKDHMARHVAMDMGMDAKQAEARAEVWIQRLGVDGIEEDLDWLDINYPFVEDA</sequence>
<proteinExistence type="predicted"/>
<name>A0A8H7ITX0_9PLEO</name>
<dbReference type="Proteomes" id="UP000651452">
    <property type="component" value="Unassembled WGS sequence"/>
</dbReference>
<evidence type="ECO:0000313" key="2">
    <source>
        <dbReference type="EMBL" id="KAF9690447.1"/>
    </source>
</evidence>
<organism evidence="2 3">
    <name type="scientific">Ascochyta lentis</name>
    <dbReference type="NCBI Taxonomy" id="205686"/>
    <lineage>
        <taxon>Eukaryota</taxon>
        <taxon>Fungi</taxon>
        <taxon>Dikarya</taxon>
        <taxon>Ascomycota</taxon>
        <taxon>Pezizomycotina</taxon>
        <taxon>Dothideomycetes</taxon>
        <taxon>Pleosporomycetidae</taxon>
        <taxon>Pleosporales</taxon>
        <taxon>Pleosporineae</taxon>
        <taxon>Didymellaceae</taxon>
        <taxon>Ascochyta</taxon>
    </lineage>
</organism>
<reference evidence="2" key="2">
    <citation type="submission" date="2020-09" db="EMBL/GenBank/DDBJ databases">
        <title>Reference genome assembly for Australian Ascochyta lentis isolate Al4.</title>
        <authorList>
            <person name="Lee R.C."/>
            <person name="Farfan-Caceres L.M."/>
            <person name="Debler J.W."/>
            <person name="Williams A.H."/>
            <person name="Henares B.M."/>
        </authorList>
    </citation>
    <scope>NUCLEOTIDE SEQUENCE</scope>
    <source>
        <strain evidence="2">Al4</strain>
    </source>
</reference>
<dbReference type="AlphaFoldDB" id="A0A8H7ITX0"/>
<protein>
    <submittedName>
        <fullName evidence="2">Uncharacterized protein</fullName>
    </submittedName>
</protein>
<reference evidence="2" key="1">
    <citation type="submission" date="2018-12" db="EMBL/GenBank/DDBJ databases">
        <authorList>
            <person name="Syme R.A."/>
            <person name="Farfan-Caceres L."/>
            <person name="Lichtenzveig J."/>
        </authorList>
    </citation>
    <scope>NUCLEOTIDE SEQUENCE</scope>
    <source>
        <strain evidence="2">Al4</strain>
    </source>
</reference>
<accession>A0A8H7ITX0</accession>
<feature type="region of interest" description="Disordered" evidence="1">
    <location>
        <begin position="1"/>
        <end position="40"/>
    </location>
</feature>
<gene>
    <name evidence="2" type="ORF">EKO04_011592</name>
</gene>
<keyword evidence="3" id="KW-1185">Reference proteome</keyword>